<feature type="transmembrane region" description="Helical" evidence="1">
    <location>
        <begin position="105"/>
        <end position="125"/>
    </location>
</feature>
<gene>
    <name evidence="2" type="ORF">FPZ11_15420</name>
</gene>
<feature type="transmembrane region" description="Helical" evidence="1">
    <location>
        <begin position="75"/>
        <end position="93"/>
    </location>
</feature>
<dbReference type="OrthoDB" id="3430853at2"/>
<keyword evidence="1" id="KW-0472">Membrane</keyword>
<dbReference type="Proteomes" id="UP000320216">
    <property type="component" value="Chromosome"/>
</dbReference>
<accession>A0A5B8M8K6</accession>
<dbReference type="Pfam" id="PF20128">
    <property type="entry name" value="DUF6518"/>
    <property type="match status" value="1"/>
</dbReference>
<reference evidence="2 3" key="1">
    <citation type="submission" date="2019-07" db="EMBL/GenBank/DDBJ databases">
        <title>Full genome sequence of Humibacter sp. WJ7-1.</title>
        <authorList>
            <person name="Im W.-T."/>
        </authorList>
    </citation>
    <scope>NUCLEOTIDE SEQUENCE [LARGE SCALE GENOMIC DNA]</scope>
    <source>
        <strain evidence="2 3">WJ7-1</strain>
    </source>
</reference>
<dbReference type="InterPro" id="IPR045393">
    <property type="entry name" value="DUF6518"/>
</dbReference>
<dbReference type="AlphaFoldDB" id="A0A5B8M8K6"/>
<evidence type="ECO:0000313" key="2">
    <source>
        <dbReference type="EMBL" id="QDZ15975.1"/>
    </source>
</evidence>
<keyword evidence="3" id="KW-1185">Reference proteome</keyword>
<dbReference type="KEGG" id="huw:FPZ11_15420"/>
<keyword evidence="1" id="KW-1133">Transmembrane helix</keyword>
<organism evidence="2 3">
    <name type="scientific">Humibacter ginsenosidimutans</name>
    <dbReference type="NCBI Taxonomy" id="2599293"/>
    <lineage>
        <taxon>Bacteria</taxon>
        <taxon>Bacillati</taxon>
        <taxon>Actinomycetota</taxon>
        <taxon>Actinomycetes</taxon>
        <taxon>Micrococcales</taxon>
        <taxon>Microbacteriaceae</taxon>
        <taxon>Humibacter</taxon>
    </lineage>
</organism>
<keyword evidence="1" id="KW-0812">Transmembrane</keyword>
<feature type="transmembrane region" description="Helical" evidence="1">
    <location>
        <begin position="132"/>
        <end position="154"/>
    </location>
</feature>
<proteinExistence type="predicted"/>
<evidence type="ECO:0000313" key="3">
    <source>
        <dbReference type="Proteomes" id="UP000320216"/>
    </source>
</evidence>
<evidence type="ECO:0000256" key="1">
    <source>
        <dbReference type="SAM" id="Phobius"/>
    </source>
</evidence>
<sequence>MTPEPAAAHQTRSGRVVGWLPRAIVVVVASFAIGCLESWAQGVLPDAVRPLSNSASGWTLVTALLVFWSRATPRIAAVLGALSFVLLVVGYSAMSTARGFAYSPVTWGLIGVVVGPFVGVAAAWLHSRGYRAALGGGLLAGIGIGEGVYGLTSIADTTGVAYWIAVIVLGIALLGSLVYRRVRGVGPVVLLIGATVATAIVLVVVMRLV</sequence>
<feature type="transmembrane region" description="Helical" evidence="1">
    <location>
        <begin position="188"/>
        <end position="208"/>
    </location>
</feature>
<dbReference type="EMBL" id="CP042305">
    <property type="protein sequence ID" value="QDZ15975.1"/>
    <property type="molecule type" value="Genomic_DNA"/>
</dbReference>
<feature type="transmembrane region" description="Helical" evidence="1">
    <location>
        <begin position="51"/>
        <end position="68"/>
    </location>
</feature>
<name>A0A5B8M8K6_9MICO</name>
<protein>
    <submittedName>
        <fullName evidence="2">Uncharacterized protein</fullName>
    </submittedName>
</protein>
<dbReference type="RefSeq" id="WP_146321979.1">
    <property type="nucleotide sequence ID" value="NZ_CP042305.1"/>
</dbReference>
<feature type="transmembrane region" description="Helical" evidence="1">
    <location>
        <begin position="19"/>
        <end position="39"/>
    </location>
</feature>
<feature type="transmembrane region" description="Helical" evidence="1">
    <location>
        <begin position="160"/>
        <end position="179"/>
    </location>
</feature>